<keyword evidence="6 19" id="KW-0812">Transmembrane</keyword>
<dbReference type="PANTHER" id="PTHR34299">
    <property type="entry name" value="DIACYLGLYCEROL KINASE"/>
    <property type="match status" value="1"/>
</dbReference>
<dbReference type="GO" id="GO:0005524">
    <property type="term" value="F:ATP binding"/>
    <property type="evidence" value="ECO:0007669"/>
    <property type="project" value="UniProtKB-KW"/>
</dbReference>
<evidence type="ECO:0000256" key="8">
    <source>
        <dbReference type="ARBA" id="ARBA00022777"/>
    </source>
</evidence>
<comment type="caution">
    <text evidence="20">The sequence shown here is derived from an EMBL/GenBank/DDBJ whole genome shotgun (WGS) entry which is preliminary data.</text>
</comment>
<dbReference type="GO" id="GO:0005886">
    <property type="term" value="C:plasma membrane"/>
    <property type="evidence" value="ECO:0007669"/>
    <property type="project" value="UniProtKB-SubCell"/>
</dbReference>
<dbReference type="GO" id="GO:0008654">
    <property type="term" value="P:phospholipid biosynthetic process"/>
    <property type="evidence" value="ECO:0007669"/>
    <property type="project" value="UniProtKB-KW"/>
</dbReference>
<proteinExistence type="inferred from homology"/>
<evidence type="ECO:0000256" key="2">
    <source>
        <dbReference type="ARBA" id="ARBA00005967"/>
    </source>
</evidence>
<dbReference type="PANTHER" id="PTHR34299:SF1">
    <property type="entry name" value="DIACYLGLYCEROL KINASE"/>
    <property type="match status" value="1"/>
</dbReference>
<keyword evidence="12 19" id="KW-0472">Membrane</keyword>
<evidence type="ECO:0000256" key="19">
    <source>
        <dbReference type="SAM" id="Phobius"/>
    </source>
</evidence>
<evidence type="ECO:0000256" key="3">
    <source>
        <dbReference type="ARBA" id="ARBA00022475"/>
    </source>
</evidence>
<evidence type="ECO:0000256" key="16">
    <source>
        <dbReference type="PIRSR" id="PIRSR600829-2"/>
    </source>
</evidence>
<accession>A0A5M4B1D1</accession>
<evidence type="ECO:0000256" key="15">
    <source>
        <dbReference type="PIRSR" id="PIRSR600829-1"/>
    </source>
</evidence>
<feature type="binding site" evidence="17">
    <location>
        <position position="78"/>
    </location>
    <ligand>
        <name>ATP</name>
        <dbReference type="ChEBI" id="CHEBI:30616"/>
    </ligand>
</feature>
<dbReference type="InterPro" id="IPR033717">
    <property type="entry name" value="UDPK"/>
</dbReference>
<dbReference type="Pfam" id="PF01219">
    <property type="entry name" value="DAGK_prokar"/>
    <property type="match status" value="1"/>
</dbReference>
<dbReference type="EMBL" id="BLAX01000001">
    <property type="protein sequence ID" value="GET33711.1"/>
    <property type="molecule type" value="Genomic_DNA"/>
</dbReference>
<evidence type="ECO:0000256" key="5">
    <source>
        <dbReference type="ARBA" id="ARBA00022679"/>
    </source>
</evidence>
<evidence type="ECO:0000256" key="9">
    <source>
        <dbReference type="ARBA" id="ARBA00022840"/>
    </source>
</evidence>
<keyword evidence="9 17" id="KW-0067">ATP-binding</keyword>
<evidence type="ECO:0000256" key="1">
    <source>
        <dbReference type="ARBA" id="ARBA00004651"/>
    </source>
</evidence>
<evidence type="ECO:0000256" key="13">
    <source>
        <dbReference type="ARBA" id="ARBA00023209"/>
    </source>
</evidence>
<dbReference type="GO" id="GO:0046872">
    <property type="term" value="F:metal ion binding"/>
    <property type="evidence" value="ECO:0007669"/>
    <property type="project" value="UniProtKB-KW"/>
</dbReference>
<keyword evidence="5" id="KW-0808">Transferase</keyword>
<keyword evidence="8 20" id="KW-0418">Kinase</keyword>
<reference evidence="20 21" key="1">
    <citation type="submission" date="2019-10" db="EMBL/GenBank/DDBJ databases">
        <title>Prolixibacter strains distinguished by the presence of nitrate reductase genes were adept at nitrate-dependent anaerobic corrosion of metallic iron and carbon steel.</title>
        <authorList>
            <person name="Iino T."/>
            <person name="Shono N."/>
            <person name="Ito K."/>
            <person name="Nakamura R."/>
            <person name="Sueoka K."/>
            <person name="Harayama S."/>
            <person name="Ohkuma M."/>
        </authorList>
    </citation>
    <scope>NUCLEOTIDE SEQUENCE [LARGE SCALE GENOMIC DNA]</scope>
    <source>
        <strain evidence="20 21">JCM 13498</strain>
    </source>
</reference>
<organism evidence="20 21">
    <name type="scientific">Prolixibacter bellariivorans</name>
    <dbReference type="NCBI Taxonomy" id="314319"/>
    <lineage>
        <taxon>Bacteria</taxon>
        <taxon>Pseudomonadati</taxon>
        <taxon>Bacteroidota</taxon>
        <taxon>Bacteroidia</taxon>
        <taxon>Marinilabiliales</taxon>
        <taxon>Prolixibacteraceae</taxon>
        <taxon>Prolixibacter</taxon>
    </lineage>
</organism>
<feature type="binding site" evidence="16">
    <location>
        <position position="11"/>
    </location>
    <ligand>
        <name>substrate</name>
    </ligand>
</feature>
<evidence type="ECO:0000313" key="21">
    <source>
        <dbReference type="Proteomes" id="UP000391834"/>
    </source>
</evidence>
<keyword evidence="14" id="KW-1208">Phospholipid metabolism</keyword>
<feature type="binding site" evidence="17">
    <location>
        <begin position="96"/>
        <end position="97"/>
    </location>
    <ligand>
        <name>ATP</name>
        <dbReference type="ChEBI" id="CHEBI:30616"/>
    </ligand>
</feature>
<keyword evidence="10 19" id="KW-1133">Transmembrane helix</keyword>
<feature type="binding site" evidence="18">
    <location>
        <position position="78"/>
    </location>
    <ligand>
        <name>a divalent metal cation</name>
        <dbReference type="ChEBI" id="CHEBI:60240"/>
    </ligand>
</feature>
<evidence type="ECO:0000256" key="4">
    <source>
        <dbReference type="ARBA" id="ARBA00022516"/>
    </source>
</evidence>
<feature type="binding site" evidence="16">
    <location>
        <position position="71"/>
    </location>
    <ligand>
        <name>substrate</name>
    </ligand>
</feature>
<evidence type="ECO:0000313" key="20">
    <source>
        <dbReference type="EMBL" id="GET33711.1"/>
    </source>
</evidence>
<feature type="binding site" evidence="17">
    <location>
        <position position="30"/>
    </location>
    <ligand>
        <name>ATP</name>
        <dbReference type="ChEBI" id="CHEBI:30616"/>
    </ligand>
</feature>
<dbReference type="Proteomes" id="UP000391834">
    <property type="component" value="Unassembled WGS sequence"/>
</dbReference>
<keyword evidence="3" id="KW-1003">Cell membrane</keyword>
<evidence type="ECO:0000256" key="7">
    <source>
        <dbReference type="ARBA" id="ARBA00022741"/>
    </source>
</evidence>
<keyword evidence="11" id="KW-0443">Lipid metabolism</keyword>
<keyword evidence="21" id="KW-1185">Reference proteome</keyword>
<comment type="subcellular location">
    <subcellularLocation>
        <location evidence="1">Cell membrane</location>
        <topology evidence="1">Multi-pass membrane protein</topology>
    </subcellularLocation>
</comment>
<dbReference type="OrthoDB" id="1493837at2"/>
<dbReference type="InterPro" id="IPR036945">
    <property type="entry name" value="DAGK_sf"/>
</dbReference>
<dbReference type="GO" id="GO:0016301">
    <property type="term" value="F:kinase activity"/>
    <property type="evidence" value="ECO:0007669"/>
    <property type="project" value="UniProtKB-KW"/>
</dbReference>
<feature type="transmembrane region" description="Helical" evidence="19">
    <location>
        <begin position="31"/>
        <end position="51"/>
    </location>
</feature>
<keyword evidence="18" id="KW-0460">Magnesium</keyword>
<keyword evidence="4" id="KW-0444">Lipid biosynthesis</keyword>
<feature type="binding site" evidence="17">
    <location>
        <position position="11"/>
    </location>
    <ligand>
        <name>ATP</name>
        <dbReference type="ChEBI" id="CHEBI:30616"/>
    </ligand>
</feature>
<comment type="cofactor">
    <cofactor evidence="18">
        <name>Mg(2+)</name>
        <dbReference type="ChEBI" id="CHEBI:18420"/>
    </cofactor>
    <text evidence="18">Mn(2+), Zn(2+), Cd(2+) and Co(2+) support activity to lesser extents.</text>
</comment>
<keyword evidence="7 17" id="KW-0547">Nucleotide-binding</keyword>
<feature type="transmembrane region" description="Helical" evidence="19">
    <location>
        <begin position="57"/>
        <end position="77"/>
    </location>
</feature>
<evidence type="ECO:0000256" key="10">
    <source>
        <dbReference type="ARBA" id="ARBA00022989"/>
    </source>
</evidence>
<dbReference type="AlphaFoldDB" id="A0A5M4B1D1"/>
<sequence>MEKSNDNFFVRRKRAFGHAGRGLRLLAANEVHFRIHLFAFVLVMLAGWWVGLSTTEWLIIVIVSGLVFSAEAFNSVMERLCDFVSPEYHARIKDIKDMSAAAVTLAAITAFVAGLIIFIPKIIFPLFS</sequence>
<evidence type="ECO:0000256" key="12">
    <source>
        <dbReference type="ARBA" id="ARBA00023136"/>
    </source>
</evidence>
<evidence type="ECO:0000256" key="17">
    <source>
        <dbReference type="PIRSR" id="PIRSR600829-3"/>
    </source>
</evidence>
<evidence type="ECO:0000256" key="6">
    <source>
        <dbReference type="ARBA" id="ARBA00022692"/>
    </source>
</evidence>
<dbReference type="Gene3D" id="1.10.287.3610">
    <property type="match status" value="1"/>
</dbReference>
<dbReference type="RefSeq" id="WP_025864258.1">
    <property type="nucleotide sequence ID" value="NZ_BLAX01000001.1"/>
</dbReference>
<feature type="binding site" evidence="18">
    <location>
        <position position="30"/>
    </location>
    <ligand>
        <name>a divalent metal cation</name>
        <dbReference type="ChEBI" id="CHEBI:60240"/>
    </ligand>
</feature>
<feature type="active site" description="Proton acceptor" evidence="15">
    <location>
        <position position="71"/>
    </location>
</feature>
<feature type="binding site" evidence="17">
    <location>
        <begin position="87"/>
        <end position="89"/>
    </location>
    <ligand>
        <name>ATP</name>
        <dbReference type="ChEBI" id="CHEBI:30616"/>
    </ligand>
</feature>
<evidence type="ECO:0000256" key="14">
    <source>
        <dbReference type="ARBA" id="ARBA00023264"/>
    </source>
</evidence>
<dbReference type="InterPro" id="IPR000829">
    <property type="entry name" value="DAGK"/>
</dbReference>
<gene>
    <name evidence="20" type="primary">dgkA</name>
    <name evidence="20" type="ORF">PbJCM13498_25740</name>
</gene>
<comment type="similarity">
    <text evidence="2">Belongs to the bacterial diacylglycerol kinase family.</text>
</comment>
<evidence type="ECO:0000256" key="11">
    <source>
        <dbReference type="ARBA" id="ARBA00023098"/>
    </source>
</evidence>
<protein>
    <submittedName>
        <fullName evidence="20">Undecaprenol kinase</fullName>
    </submittedName>
</protein>
<feature type="transmembrane region" description="Helical" evidence="19">
    <location>
        <begin position="98"/>
        <end position="119"/>
    </location>
</feature>
<evidence type="ECO:0000256" key="18">
    <source>
        <dbReference type="PIRSR" id="PIRSR600829-4"/>
    </source>
</evidence>
<dbReference type="CDD" id="cd14265">
    <property type="entry name" value="UDPK_IM_like"/>
    <property type="match status" value="1"/>
</dbReference>
<name>A0A5M4B1D1_9BACT</name>
<keyword evidence="18" id="KW-0479">Metal-binding</keyword>
<keyword evidence="13" id="KW-0594">Phospholipid biosynthesis</keyword>